<keyword evidence="22" id="KW-1185">Reference proteome</keyword>
<dbReference type="SUPFAM" id="SSF81585">
    <property type="entry name" value="PsbU/PolX domain-like"/>
    <property type="match status" value="1"/>
</dbReference>
<dbReference type="SMART" id="SM00292">
    <property type="entry name" value="BRCT"/>
    <property type="match status" value="1"/>
</dbReference>
<evidence type="ECO:0000256" key="19">
    <source>
        <dbReference type="SAM" id="MobiDB-lite"/>
    </source>
</evidence>
<keyword evidence="7 18" id="KW-0548">Nucleotidyltransferase</keyword>
<dbReference type="InterPro" id="IPR002054">
    <property type="entry name" value="DNA-dir_DNA_pol_X"/>
</dbReference>
<keyword evidence="8" id="KW-0235">DNA replication</keyword>
<dbReference type="Gene3D" id="3.30.210.10">
    <property type="entry name" value="DNA polymerase, thumb domain"/>
    <property type="match status" value="1"/>
</dbReference>
<dbReference type="SMART" id="SM00483">
    <property type="entry name" value="POLXc"/>
    <property type="match status" value="1"/>
</dbReference>
<dbReference type="Pfam" id="PF14792">
    <property type="entry name" value="DNA_pol_B_palm"/>
    <property type="match status" value="1"/>
</dbReference>
<dbReference type="SUPFAM" id="SSF52113">
    <property type="entry name" value="BRCT domain"/>
    <property type="match status" value="1"/>
</dbReference>
<dbReference type="InterPro" id="IPR001357">
    <property type="entry name" value="BRCT_dom"/>
</dbReference>
<dbReference type="Pfam" id="PF14716">
    <property type="entry name" value="HHH_8"/>
    <property type="match status" value="1"/>
</dbReference>
<keyword evidence="11 18" id="KW-0460">Magnesium</keyword>
<accession>A0ABP1DY95</accession>
<feature type="domain" description="BRCT" evidence="20">
    <location>
        <begin position="87"/>
        <end position="180"/>
    </location>
</feature>
<comment type="cofactor">
    <cofactor evidence="1">
        <name>Mg(2+)</name>
        <dbReference type="ChEBI" id="CHEBI:18420"/>
    </cofactor>
</comment>
<dbReference type="PROSITE" id="PS50172">
    <property type="entry name" value="BRCT"/>
    <property type="match status" value="1"/>
</dbReference>
<dbReference type="InterPro" id="IPR029398">
    <property type="entry name" value="PolB_thumb"/>
</dbReference>
<dbReference type="PRINTS" id="PR00871">
    <property type="entry name" value="DNAPOLXTDT"/>
</dbReference>
<feature type="region of interest" description="Disordered" evidence="19">
    <location>
        <begin position="419"/>
        <end position="439"/>
    </location>
</feature>
<evidence type="ECO:0000256" key="11">
    <source>
        <dbReference type="ARBA" id="ARBA00022842"/>
    </source>
</evidence>
<evidence type="ECO:0000256" key="13">
    <source>
        <dbReference type="ARBA" id="ARBA00023125"/>
    </source>
</evidence>
<evidence type="ECO:0000256" key="16">
    <source>
        <dbReference type="ARBA" id="ARBA00023242"/>
    </source>
</evidence>
<comment type="catalytic activity">
    <reaction evidence="17">
        <text>DNA(n) + a 2'-deoxyribonucleoside 5'-triphosphate = DNA(n+1) + diphosphate</text>
        <dbReference type="Rhea" id="RHEA:22508"/>
        <dbReference type="Rhea" id="RHEA-COMP:17339"/>
        <dbReference type="Rhea" id="RHEA-COMP:17340"/>
        <dbReference type="ChEBI" id="CHEBI:33019"/>
        <dbReference type="ChEBI" id="CHEBI:61560"/>
        <dbReference type="ChEBI" id="CHEBI:173112"/>
        <dbReference type="EC" id="2.7.7.7"/>
    </reaction>
</comment>
<dbReference type="Pfam" id="PF14791">
    <property type="entry name" value="DNA_pol_B_thumb"/>
    <property type="match status" value="1"/>
</dbReference>
<dbReference type="CDD" id="cd00141">
    <property type="entry name" value="NT_POLXc"/>
    <property type="match status" value="1"/>
</dbReference>
<reference evidence="22" key="1">
    <citation type="submission" date="2024-04" db="EMBL/GenBank/DDBJ databases">
        <authorList>
            <person name="Shaw F."/>
            <person name="Minotto A."/>
        </authorList>
    </citation>
    <scope>NUCLEOTIDE SEQUENCE [LARGE SCALE GENOMIC DNA]</scope>
</reference>
<dbReference type="InterPro" id="IPR022312">
    <property type="entry name" value="DNA_pol_X"/>
</dbReference>
<dbReference type="Pfam" id="PF10391">
    <property type="entry name" value="DNA_pol_lambd_f"/>
    <property type="match status" value="1"/>
</dbReference>
<keyword evidence="5" id="KW-0237">DNA synthesis</keyword>
<sequence>MICIISRTMYLHQLKVRLSSPAHNLRVNRSFMLSTSTQKFSFRVLLSCINMPFKRPASTRSPSSGLSSASDSKEEIANPPKRSKVSKSPKALPNVKVYIIQAKLSPQQVVKLSALAEKHCAKLCMDVDEADVVVTAISMRRRLERHMSWDVATSKAIVTPEWLTDSVKASHALPCEDYVAVDDLRASTLKNCPDCNKSPCQCDDTDYGTPRSPVVYPSPPSSPSASTKQKILSRDKLPLKDLAEPAAASSVSIPAHLLPPPDPIPTNLEQLSYLSKYACQRASPLICPNQELAVELDILKRSRGLEGEERSALSYARAISVVKAYPHRITSKSQVQKLPHFGVKICSLVEEFLDTGEISEARSIASSERFKTLSDFSSVYGIGPNAAQKLYNLGLRTLEDLEIYYGVDPTDIETNLIKLENEEAPRGSTRRSQGQKDEPGESWIKVALGLRNDLMKKIPRTEAEEMSRIVMQELDAIEPGCVSTIVGGFRRGKPEGNDVDIVFTHPDGGMVKGLCRQLVQRLHERGMVTHVMHLSSFHGPNPLRTAHWDSLEKALTVFTLPKSSPLYTGTRRRLDLIFAHPDVYWTAVIGWSGSVMFQRDLRQWAKDKYGMKFDSSGITRRHDSKPFYPKTEKEVFELFGLEWVGPTWRNADV</sequence>
<dbReference type="SUPFAM" id="SSF47802">
    <property type="entry name" value="DNA polymerase beta, N-terminal domain-like"/>
    <property type="match status" value="1"/>
</dbReference>
<evidence type="ECO:0000256" key="10">
    <source>
        <dbReference type="ARBA" id="ARBA00022763"/>
    </source>
</evidence>
<dbReference type="Gene3D" id="1.10.150.110">
    <property type="entry name" value="DNA polymerase beta, N-terminal domain-like"/>
    <property type="match status" value="1"/>
</dbReference>
<evidence type="ECO:0000256" key="2">
    <source>
        <dbReference type="ARBA" id="ARBA00004123"/>
    </source>
</evidence>
<dbReference type="EMBL" id="OZ037949">
    <property type="protein sequence ID" value="CAL1711989.1"/>
    <property type="molecule type" value="Genomic_DNA"/>
</dbReference>
<organism evidence="21 22">
    <name type="scientific">Somion occarium</name>
    <dbReference type="NCBI Taxonomy" id="3059160"/>
    <lineage>
        <taxon>Eukaryota</taxon>
        <taxon>Fungi</taxon>
        <taxon>Dikarya</taxon>
        <taxon>Basidiomycota</taxon>
        <taxon>Agaricomycotina</taxon>
        <taxon>Agaricomycetes</taxon>
        <taxon>Polyporales</taxon>
        <taxon>Cerrenaceae</taxon>
        <taxon>Somion</taxon>
    </lineage>
</organism>
<evidence type="ECO:0000256" key="8">
    <source>
        <dbReference type="ARBA" id="ARBA00022705"/>
    </source>
</evidence>
<dbReference type="PROSITE" id="PS00522">
    <property type="entry name" value="DNA_POLYMERASE_X"/>
    <property type="match status" value="1"/>
</dbReference>
<keyword evidence="14" id="KW-0234">DNA repair</keyword>
<gene>
    <name evidence="21" type="ORF">GFSPODELE1_LOCUS8604</name>
</gene>
<dbReference type="InterPro" id="IPR028207">
    <property type="entry name" value="DNA_pol_B_palm_palm"/>
</dbReference>
<keyword evidence="10" id="KW-0227">DNA damage</keyword>
<dbReference type="InterPro" id="IPR037160">
    <property type="entry name" value="DNA_Pol_thumb_sf"/>
</dbReference>
<dbReference type="InterPro" id="IPR043519">
    <property type="entry name" value="NT_sf"/>
</dbReference>
<dbReference type="PANTHER" id="PTHR11276">
    <property type="entry name" value="DNA POLYMERASE TYPE-X FAMILY MEMBER"/>
    <property type="match status" value="1"/>
</dbReference>
<evidence type="ECO:0000256" key="17">
    <source>
        <dbReference type="ARBA" id="ARBA00049244"/>
    </source>
</evidence>
<evidence type="ECO:0000256" key="12">
    <source>
        <dbReference type="ARBA" id="ARBA00022932"/>
    </source>
</evidence>
<feature type="region of interest" description="Disordered" evidence="19">
    <location>
        <begin position="56"/>
        <end position="89"/>
    </location>
</feature>
<dbReference type="Gene3D" id="1.10.150.20">
    <property type="entry name" value="5' to 3' exonuclease, C-terminal subdomain"/>
    <property type="match status" value="1"/>
</dbReference>
<dbReference type="Proteomes" id="UP001497453">
    <property type="component" value="Chromosome 6"/>
</dbReference>
<dbReference type="InterPro" id="IPR018944">
    <property type="entry name" value="DNA_pol_lambd_fingers_domain"/>
</dbReference>
<keyword evidence="15" id="KW-0456">Lyase</keyword>
<dbReference type="PRINTS" id="PR00869">
    <property type="entry name" value="DNAPOLX"/>
</dbReference>
<evidence type="ECO:0000256" key="1">
    <source>
        <dbReference type="ARBA" id="ARBA00001946"/>
    </source>
</evidence>
<name>A0ABP1DY95_9APHY</name>
<keyword evidence="13" id="KW-0238">DNA-binding</keyword>
<dbReference type="PANTHER" id="PTHR11276:SF28">
    <property type="entry name" value="DNA POLYMERASE LAMBDA"/>
    <property type="match status" value="1"/>
</dbReference>
<dbReference type="InterPro" id="IPR027421">
    <property type="entry name" value="DNA_pol_lamdba_lyase_dom_sf"/>
</dbReference>
<feature type="region of interest" description="Disordered" evidence="19">
    <location>
        <begin position="211"/>
        <end position="230"/>
    </location>
</feature>
<dbReference type="PIRSF" id="PIRSF000817">
    <property type="entry name" value="DNA_NT"/>
    <property type="match status" value="1"/>
</dbReference>
<keyword evidence="16 18" id="KW-0539">Nucleus</keyword>
<evidence type="ECO:0000256" key="6">
    <source>
        <dbReference type="ARBA" id="ARBA00022679"/>
    </source>
</evidence>
<dbReference type="SUPFAM" id="SSF81301">
    <property type="entry name" value="Nucleotidyltransferase"/>
    <property type="match status" value="1"/>
</dbReference>
<dbReference type="InterPro" id="IPR019843">
    <property type="entry name" value="DNA_pol-X_BS"/>
</dbReference>
<dbReference type="InterPro" id="IPR001726">
    <property type="entry name" value="TdT/Mu"/>
</dbReference>
<evidence type="ECO:0000256" key="5">
    <source>
        <dbReference type="ARBA" id="ARBA00022634"/>
    </source>
</evidence>
<dbReference type="EC" id="2.7.7.7" evidence="4"/>
<keyword evidence="6 18" id="KW-0808">Transferase</keyword>
<evidence type="ECO:0000256" key="3">
    <source>
        <dbReference type="ARBA" id="ARBA00008323"/>
    </source>
</evidence>
<evidence type="ECO:0000256" key="7">
    <source>
        <dbReference type="ARBA" id="ARBA00022695"/>
    </source>
</evidence>
<comment type="subcellular location">
    <subcellularLocation>
        <location evidence="2 18">Nucleus</location>
    </subcellularLocation>
</comment>
<dbReference type="InterPro" id="IPR036420">
    <property type="entry name" value="BRCT_dom_sf"/>
</dbReference>
<comment type="similarity">
    <text evidence="3 18">Belongs to the DNA polymerase type-X family.</text>
</comment>
<evidence type="ECO:0000313" key="22">
    <source>
        <dbReference type="Proteomes" id="UP001497453"/>
    </source>
</evidence>
<evidence type="ECO:0000259" key="20">
    <source>
        <dbReference type="PROSITE" id="PS50172"/>
    </source>
</evidence>
<evidence type="ECO:0000256" key="15">
    <source>
        <dbReference type="ARBA" id="ARBA00023239"/>
    </source>
</evidence>
<feature type="compositionally biased region" description="Low complexity" evidence="19">
    <location>
        <begin position="58"/>
        <end position="70"/>
    </location>
</feature>
<dbReference type="InterPro" id="IPR010996">
    <property type="entry name" value="HHH_MUS81"/>
</dbReference>
<evidence type="ECO:0000256" key="9">
    <source>
        <dbReference type="ARBA" id="ARBA00022723"/>
    </source>
</evidence>
<dbReference type="Gene3D" id="3.40.50.10190">
    <property type="entry name" value="BRCT domain"/>
    <property type="match status" value="1"/>
</dbReference>
<keyword evidence="9 18" id="KW-0479">Metal-binding</keyword>
<protein>
    <recommendedName>
        <fullName evidence="4">DNA-directed DNA polymerase</fullName>
        <ecNumber evidence="4">2.7.7.7</ecNumber>
    </recommendedName>
</protein>
<evidence type="ECO:0000256" key="18">
    <source>
        <dbReference type="PIRNR" id="PIRNR000817"/>
    </source>
</evidence>
<proteinExistence type="inferred from homology"/>
<evidence type="ECO:0000256" key="14">
    <source>
        <dbReference type="ARBA" id="ARBA00023204"/>
    </source>
</evidence>
<evidence type="ECO:0000313" key="21">
    <source>
        <dbReference type="EMBL" id="CAL1711989.1"/>
    </source>
</evidence>
<evidence type="ECO:0000256" key="4">
    <source>
        <dbReference type="ARBA" id="ARBA00012417"/>
    </source>
</evidence>
<keyword evidence="12" id="KW-0239">DNA-directed DNA polymerase</keyword>
<dbReference type="Gene3D" id="3.30.460.10">
    <property type="entry name" value="Beta Polymerase, domain 2"/>
    <property type="match status" value="1"/>
</dbReference>